<dbReference type="SUPFAM" id="SSF49503">
    <property type="entry name" value="Cupredoxins"/>
    <property type="match status" value="1"/>
</dbReference>
<dbReference type="PROSITE" id="PS50999">
    <property type="entry name" value="COX2_TM"/>
    <property type="match status" value="1"/>
</dbReference>
<dbReference type="InterPro" id="IPR008972">
    <property type="entry name" value="Cupredoxin"/>
</dbReference>
<evidence type="ECO:0000256" key="11">
    <source>
        <dbReference type="ARBA" id="ARBA00023002"/>
    </source>
</evidence>
<dbReference type="Pfam" id="PF00116">
    <property type="entry name" value="COX2"/>
    <property type="match status" value="1"/>
</dbReference>
<dbReference type="SUPFAM" id="SSF81464">
    <property type="entry name" value="Cytochrome c oxidase subunit II-like, transmembrane region"/>
    <property type="match status" value="1"/>
</dbReference>
<dbReference type="NCBIfam" id="TIGR01433">
    <property type="entry name" value="CyoA"/>
    <property type="match status" value="1"/>
</dbReference>
<evidence type="ECO:0000256" key="6">
    <source>
        <dbReference type="ARBA" id="ARBA00022660"/>
    </source>
</evidence>
<evidence type="ECO:0000256" key="2">
    <source>
        <dbReference type="ARBA" id="ARBA00007866"/>
    </source>
</evidence>
<evidence type="ECO:0000259" key="16">
    <source>
        <dbReference type="PROSITE" id="PS50857"/>
    </source>
</evidence>
<evidence type="ECO:0000256" key="1">
    <source>
        <dbReference type="ARBA" id="ARBA00004651"/>
    </source>
</evidence>
<keyword evidence="12 14" id="KW-0472">Membrane</keyword>
<reference evidence="18 19" key="2">
    <citation type="submission" date="2019-05" db="EMBL/GenBank/DDBJ databases">
        <title>Genome evolution of the obligate endosymbiont Buchnera aphidicola.</title>
        <authorList>
            <person name="Moran N.A."/>
        </authorList>
    </citation>
    <scope>NUCLEOTIDE SEQUENCE [LARGE SCALE GENOMIC DNA]</scope>
    <source>
        <strain evidence="18 19">Tca</strain>
    </source>
</reference>
<evidence type="ECO:0000256" key="7">
    <source>
        <dbReference type="ARBA" id="ARBA00022692"/>
    </source>
</evidence>
<keyword evidence="11 14" id="KW-0560">Oxidoreductase</keyword>
<feature type="transmembrane region" description="Helical" evidence="15">
    <location>
        <begin position="39"/>
        <end position="64"/>
    </location>
</feature>
<dbReference type="InterPro" id="IPR036257">
    <property type="entry name" value="Cyt_c_oxidase_su2_TM_sf"/>
</dbReference>
<keyword evidence="4 14" id="KW-0813">Transport</keyword>
<dbReference type="RefSeq" id="WP_158353666.1">
    <property type="nucleotide sequence ID" value="NZ_CP034852.1"/>
</dbReference>
<dbReference type="InterPro" id="IPR002429">
    <property type="entry name" value="CcO_II-like_C"/>
</dbReference>
<keyword evidence="7 15" id="KW-0812">Transmembrane</keyword>
<dbReference type="OrthoDB" id="9783445at2"/>
<accession>A0A4D6YFK2</accession>
<comment type="subunit">
    <text evidence="3">Heterooctamer of two A chains, two B chains, two C chains and two D chains.</text>
</comment>
<comment type="subcellular location">
    <subcellularLocation>
        <location evidence="1">Cell membrane</location>
        <topology evidence="1">Multi-pass membrane protein</topology>
    </subcellularLocation>
</comment>
<dbReference type="GO" id="GO:0016682">
    <property type="term" value="F:oxidoreductase activity, acting on diphenols and related substances as donors, oxygen as acceptor"/>
    <property type="evidence" value="ECO:0007669"/>
    <property type="project" value="InterPro"/>
</dbReference>
<keyword evidence="5 14" id="KW-1003">Cell membrane</keyword>
<dbReference type="PIRSF" id="PIRSF000292">
    <property type="entry name" value="Ubi_od_II"/>
    <property type="match status" value="1"/>
</dbReference>
<dbReference type="GO" id="GO:0004129">
    <property type="term" value="F:cytochrome-c oxidase activity"/>
    <property type="evidence" value="ECO:0007669"/>
    <property type="project" value="UniProtKB-UniRule"/>
</dbReference>
<comment type="function">
    <text evidence="13">Cytochrome bo(3) ubiquinol terminal oxidase is the component of the aerobic respiratory chain of E.coli that predominates when cells are grown at high aeration. Has proton pump activity across the membrane in addition to electron transfer, pumping 2 protons/electron.</text>
</comment>
<keyword evidence="8" id="KW-0732">Signal</keyword>
<feature type="domain" description="Cytochrome oxidase subunit II copper A binding" evidence="16">
    <location>
        <begin position="121"/>
        <end position="234"/>
    </location>
</feature>
<dbReference type="GO" id="GO:0005507">
    <property type="term" value="F:copper ion binding"/>
    <property type="evidence" value="ECO:0007669"/>
    <property type="project" value="InterPro"/>
</dbReference>
<dbReference type="Gene3D" id="1.10.287.90">
    <property type="match status" value="1"/>
</dbReference>
<keyword evidence="6 14" id="KW-0679">Respiratory chain</keyword>
<evidence type="ECO:0000256" key="10">
    <source>
        <dbReference type="ARBA" id="ARBA00022989"/>
    </source>
</evidence>
<comment type="similarity">
    <text evidence="2 14">Belongs to the cytochrome c oxidase subunit 2 family.</text>
</comment>
<evidence type="ECO:0000256" key="4">
    <source>
        <dbReference type="ARBA" id="ARBA00022448"/>
    </source>
</evidence>
<dbReference type="PROSITE" id="PS50857">
    <property type="entry name" value="COX2_CUA"/>
    <property type="match status" value="1"/>
</dbReference>
<evidence type="ECO:0000259" key="17">
    <source>
        <dbReference type="PROSITE" id="PS50999"/>
    </source>
</evidence>
<evidence type="ECO:0000313" key="18">
    <source>
        <dbReference type="EMBL" id="QCI26883.1"/>
    </source>
</evidence>
<proteinExistence type="inferred from homology"/>
<dbReference type="EMBL" id="CP034852">
    <property type="protein sequence ID" value="QCI26883.1"/>
    <property type="molecule type" value="Genomic_DNA"/>
</dbReference>
<dbReference type="InterPro" id="IPR006333">
    <property type="entry name" value="Cyt_o_ubiquinol_oxidase_su2"/>
</dbReference>
<dbReference type="InterPro" id="IPR011759">
    <property type="entry name" value="Cyt_c_oxidase_su2_TM_dom"/>
</dbReference>
<dbReference type="Gene3D" id="2.60.40.420">
    <property type="entry name" value="Cupredoxins - blue copper proteins"/>
    <property type="match status" value="1"/>
</dbReference>
<evidence type="ECO:0000256" key="8">
    <source>
        <dbReference type="ARBA" id="ARBA00022729"/>
    </source>
</evidence>
<dbReference type="AlphaFoldDB" id="A0A4D6YFK2"/>
<protein>
    <recommendedName>
        <fullName evidence="14">Ubiquinol oxidase subunit 2</fullName>
    </recommendedName>
</protein>
<dbReference type="GO" id="GO:0005886">
    <property type="term" value="C:plasma membrane"/>
    <property type="evidence" value="ECO:0007669"/>
    <property type="project" value="UniProtKB-SubCell"/>
</dbReference>
<dbReference type="CDD" id="cd04212">
    <property type="entry name" value="CuRO_UO_II"/>
    <property type="match status" value="1"/>
</dbReference>
<evidence type="ECO:0000256" key="5">
    <source>
        <dbReference type="ARBA" id="ARBA00022475"/>
    </source>
</evidence>
<evidence type="ECO:0000256" key="15">
    <source>
        <dbReference type="SAM" id="Phobius"/>
    </source>
</evidence>
<dbReference type="PANTHER" id="PTHR22888">
    <property type="entry name" value="CYTOCHROME C OXIDASE, SUBUNIT II"/>
    <property type="match status" value="1"/>
</dbReference>
<dbReference type="InterPro" id="IPR045187">
    <property type="entry name" value="CcO_II"/>
</dbReference>
<dbReference type="GO" id="GO:0042773">
    <property type="term" value="P:ATP synthesis coupled electron transport"/>
    <property type="evidence" value="ECO:0007669"/>
    <property type="project" value="TreeGrafter"/>
</dbReference>
<sequence>MQIYKNIKILFFFSFMFLFTGYRAVILNPSGEIGIKIKSLILISFFVMLIVVIPSIFLSIFFAIKYSSKNCNVKYSPHWSDSKKIETTVWLIPFLIIFFLGILSWKATHELDQRKLISSNVSPIVIDVISLDWRWLFIYEKEKIATINKIVIPVNTPIIFKITSNSVMNSFFIPSLGSQIYAMSGMESKLNLIANKVGIYQGISSNYSGSGFSDMKFSIIVTKNNNLFQDWVTVIKKFKRHLNTYQQFVKISCPNHSKKTIYFSCGNPQLFYFIINKVHHEKI</sequence>
<name>A0A4D6YFK2_9GAMM</name>
<reference evidence="18 19" key="1">
    <citation type="submission" date="2018-12" db="EMBL/GenBank/DDBJ databases">
        <authorList>
            <person name="Chong R.A."/>
        </authorList>
    </citation>
    <scope>NUCLEOTIDE SEQUENCE [LARGE SCALE GENOMIC DNA]</scope>
    <source>
        <strain evidence="18 19">Tca</strain>
    </source>
</reference>
<keyword evidence="10 15" id="KW-1133">Transmembrane helix</keyword>
<feature type="transmembrane region" description="Helical" evidence="15">
    <location>
        <begin position="85"/>
        <end position="105"/>
    </location>
</feature>
<dbReference type="PANTHER" id="PTHR22888:SF18">
    <property type="entry name" value="CYTOCHROME BO(3) UBIQUINOL OXIDASE SUBUNIT 2"/>
    <property type="match status" value="1"/>
</dbReference>
<dbReference type="Proteomes" id="UP000298782">
    <property type="component" value="Chromosome"/>
</dbReference>
<evidence type="ECO:0000256" key="9">
    <source>
        <dbReference type="ARBA" id="ARBA00022982"/>
    </source>
</evidence>
<evidence type="ECO:0000256" key="12">
    <source>
        <dbReference type="ARBA" id="ARBA00023136"/>
    </source>
</evidence>
<evidence type="ECO:0000313" key="19">
    <source>
        <dbReference type="Proteomes" id="UP000298782"/>
    </source>
</evidence>
<keyword evidence="9 14" id="KW-0249">Electron transport</keyword>
<dbReference type="InterPro" id="IPR034227">
    <property type="entry name" value="CuRO_UO_II"/>
</dbReference>
<organism evidence="18 19">
    <name type="scientific">Buchnera aphidicola</name>
    <name type="common">Thelaxes californica</name>
    <dbReference type="NCBI Taxonomy" id="1315998"/>
    <lineage>
        <taxon>Bacteria</taxon>
        <taxon>Pseudomonadati</taxon>
        <taxon>Pseudomonadota</taxon>
        <taxon>Gammaproteobacteria</taxon>
        <taxon>Enterobacterales</taxon>
        <taxon>Erwiniaceae</taxon>
        <taxon>Buchnera</taxon>
    </lineage>
</organism>
<evidence type="ECO:0000256" key="3">
    <source>
        <dbReference type="ARBA" id="ARBA00011700"/>
    </source>
</evidence>
<evidence type="ECO:0000256" key="14">
    <source>
        <dbReference type="PIRNR" id="PIRNR000292"/>
    </source>
</evidence>
<keyword evidence="19" id="KW-1185">Reference proteome</keyword>
<feature type="domain" description="Cytochrome oxidase subunit II transmembrane region profile" evidence="17">
    <location>
        <begin position="18"/>
        <end position="115"/>
    </location>
</feature>
<gene>
    <name evidence="18" type="primary">cyoA</name>
    <name evidence="18" type="ORF">D9V80_01830</name>
</gene>
<evidence type="ECO:0000256" key="13">
    <source>
        <dbReference type="ARBA" id="ARBA00025694"/>
    </source>
</evidence>